<feature type="transmembrane region" description="Helical" evidence="6">
    <location>
        <begin position="246"/>
        <end position="268"/>
    </location>
</feature>
<feature type="transmembrane region" description="Helical" evidence="6">
    <location>
        <begin position="457"/>
        <end position="476"/>
    </location>
</feature>
<sequence>MDDLAIGLLETFLSVILFGSCLVPIKKYDIGDGMFVQWAMSVGIFVCGFAILPLTGFPPIQPYATLGGASWAIGNALLIPIVDVLGVGPCYLLPDSISCMLHFIIGYNGLVWTEARPPTTKWLAFAALTLILIGGGLISQVKKRASPFPSIATSSDLSQEKSFDIFHYGVPTVLPSKIEIAHDDKHNQSKSFVALKEILKKLKRPFCVGIALSAGVFFVLGLTTVIASQDSYEMFAMDGRHHDISYFVFSYFIGAFMCSTVIFIGYSLIKGNEPQINPKIFLPAFVGGMMWAGGMLFWILSIDKLSQSVAGPITVMMQGLLACLWSEFYFREIKEMDDLAIGLLETFLSIILFGSCLVPIKKYDIGDGMFVQWAMSVGIFVCGFAILPLTGFPPIQPYATLGGASWAIGNALLIPIVDVLGVGPCYLLPDSISCMLHFIIGFNGLVWTEARPPTTKWLAFAALTLILIGGGLISQVKKRASPFPSIATSSDLSQEKSFDIFHYGVPTVLPSKIEIAHDDKHNQSKSFVALKEILKKLKRPFCVGIALSAGVFFVLGLTTVIASQDSYEMFAMDGRHHDISYFVFSYFIGAFMCSTVIFIGYSLIKGNEPQINPKIFLPAFVGGMMWAGGMLFWILSIEKLSQPVAGPITDQAIRWISPMDT</sequence>
<comment type="similarity">
    <text evidence="2">Belongs to the TMEM144 family.</text>
</comment>
<feature type="transmembrane region" description="Helical" evidence="6">
    <location>
        <begin position="581"/>
        <end position="603"/>
    </location>
</feature>
<evidence type="ECO:0000256" key="2">
    <source>
        <dbReference type="ARBA" id="ARBA00005731"/>
    </source>
</evidence>
<keyword evidence="4 6" id="KW-1133">Transmembrane helix</keyword>
<name>A0AAD4MPK9_9BILA</name>
<keyword evidence="8" id="KW-1185">Reference proteome</keyword>
<proteinExistence type="inferred from homology"/>
<gene>
    <name evidence="7" type="ORF">DdX_15872</name>
</gene>
<feature type="transmembrane region" description="Helical" evidence="6">
    <location>
        <begin position="122"/>
        <end position="141"/>
    </location>
</feature>
<dbReference type="InterPro" id="IPR010651">
    <property type="entry name" value="Sugar_transport"/>
</dbReference>
<keyword evidence="3 6" id="KW-0812">Transmembrane</keyword>
<dbReference type="Proteomes" id="UP001201812">
    <property type="component" value="Unassembled WGS sequence"/>
</dbReference>
<dbReference type="GO" id="GO:0016020">
    <property type="term" value="C:membrane"/>
    <property type="evidence" value="ECO:0007669"/>
    <property type="project" value="UniProtKB-SubCell"/>
</dbReference>
<evidence type="ECO:0000256" key="4">
    <source>
        <dbReference type="ARBA" id="ARBA00022989"/>
    </source>
</evidence>
<dbReference type="PANTHER" id="PTHR16119:SF17">
    <property type="entry name" value="TRANSMEMBRANE PROTEIN 144"/>
    <property type="match status" value="1"/>
</dbReference>
<evidence type="ECO:0000313" key="7">
    <source>
        <dbReference type="EMBL" id="KAI1701845.1"/>
    </source>
</evidence>
<dbReference type="EMBL" id="JAKKPZ010000110">
    <property type="protein sequence ID" value="KAI1701845.1"/>
    <property type="molecule type" value="Genomic_DNA"/>
</dbReference>
<dbReference type="PANTHER" id="PTHR16119">
    <property type="entry name" value="TRANSMEMBRANE PROTEIN 144"/>
    <property type="match status" value="1"/>
</dbReference>
<feature type="transmembrane region" description="Helical" evidence="6">
    <location>
        <begin position="35"/>
        <end position="54"/>
    </location>
</feature>
<organism evidence="7 8">
    <name type="scientific">Ditylenchus destructor</name>
    <dbReference type="NCBI Taxonomy" id="166010"/>
    <lineage>
        <taxon>Eukaryota</taxon>
        <taxon>Metazoa</taxon>
        <taxon>Ecdysozoa</taxon>
        <taxon>Nematoda</taxon>
        <taxon>Chromadorea</taxon>
        <taxon>Rhabditida</taxon>
        <taxon>Tylenchina</taxon>
        <taxon>Tylenchomorpha</taxon>
        <taxon>Sphaerularioidea</taxon>
        <taxon>Anguinidae</taxon>
        <taxon>Anguininae</taxon>
        <taxon>Ditylenchus</taxon>
    </lineage>
</organism>
<feature type="transmembrane region" description="Helical" evidence="6">
    <location>
        <begin position="370"/>
        <end position="389"/>
    </location>
</feature>
<feature type="transmembrane region" description="Helical" evidence="6">
    <location>
        <begin position="339"/>
        <end position="358"/>
    </location>
</feature>
<dbReference type="InterPro" id="IPR012435">
    <property type="entry name" value="TMEM144"/>
</dbReference>
<dbReference type="GO" id="GO:0015144">
    <property type="term" value="F:carbohydrate transmembrane transporter activity"/>
    <property type="evidence" value="ECO:0007669"/>
    <property type="project" value="InterPro"/>
</dbReference>
<feature type="transmembrane region" description="Helical" evidence="6">
    <location>
        <begin position="6"/>
        <end position="23"/>
    </location>
</feature>
<comment type="caution">
    <text evidence="7">The sequence shown here is derived from an EMBL/GenBank/DDBJ whole genome shotgun (WGS) entry which is preliminary data.</text>
</comment>
<evidence type="ECO:0000313" key="8">
    <source>
        <dbReference type="Proteomes" id="UP001201812"/>
    </source>
</evidence>
<evidence type="ECO:0000256" key="3">
    <source>
        <dbReference type="ARBA" id="ARBA00022692"/>
    </source>
</evidence>
<evidence type="ECO:0000256" key="6">
    <source>
        <dbReference type="SAM" id="Phobius"/>
    </source>
</evidence>
<evidence type="ECO:0000256" key="1">
    <source>
        <dbReference type="ARBA" id="ARBA00004141"/>
    </source>
</evidence>
<dbReference type="Pfam" id="PF07857">
    <property type="entry name" value="TMEM144"/>
    <property type="match status" value="2"/>
</dbReference>
<feature type="transmembrane region" description="Helical" evidence="6">
    <location>
        <begin position="541"/>
        <end position="561"/>
    </location>
</feature>
<feature type="transmembrane region" description="Helical" evidence="6">
    <location>
        <begin position="615"/>
        <end position="635"/>
    </location>
</feature>
<dbReference type="AlphaFoldDB" id="A0AAD4MPK9"/>
<feature type="transmembrane region" description="Helical" evidence="6">
    <location>
        <begin position="280"/>
        <end position="300"/>
    </location>
</feature>
<protein>
    <submittedName>
        <fullName evidence="7">Transmembrane family of transporters domain-containing protein</fullName>
    </submittedName>
</protein>
<evidence type="ECO:0000256" key="5">
    <source>
        <dbReference type="ARBA" id="ARBA00023136"/>
    </source>
</evidence>
<keyword evidence="5 6" id="KW-0472">Membrane</keyword>
<accession>A0AAD4MPK9</accession>
<feature type="transmembrane region" description="Helical" evidence="6">
    <location>
        <begin position="206"/>
        <end position="226"/>
    </location>
</feature>
<reference evidence="7" key="1">
    <citation type="submission" date="2022-01" db="EMBL/GenBank/DDBJ databases">
        <title>Genome Sequence Resource for Two Populations of Ditylenchus destructor, the Migratory Endoparasitic Phytonematode.</title>
        <authorList>
            <person name="Zhang H."/>
            <person name="Lin R."/>
            <person name="Xie B."/>
        </authorList>
    </citation>
    <scope>NUCLEOTIDE SEQUENCE</scope>
    <source>
        <strain evidence="7">BazhouSP</strain>
    </source>
</reference>
<comment type="subcellular location">
    <subcellularLocation>
        <location evidence="1">Membrane</location>
        <topology evidence="1">Multi-pass membrane protein</topology>
    </subcellularLocation>
</comment>